<dbReference type="PANTHER" id="PTHR45081">
    <property type="entry name" value="EF HAND FAMILY PROTEIN, PUTATIVE, EXPRESSED-RELATED"/>
    <property type="match status" value="1"/>
</dbReference>
<dbReference type="EMBL" id="JADFTS010000003">
    <property type="protein sequence ID" value="KAF9614202.1"/>
    <property type="molecule type" value="Genomic_DNA"/>
</dbReference>
<evidence type="ECO:0000313" key="1">
    <source>
        <dbReference type="EMBL" id="KAF9614202.1"/>
    </source>
</evidence>
<organism evidence="1 2">
    <name type="scientific">Coptis chinensis</name>
    <dbReference type="NCBI Taxonomy" id="261450"/>
    <lineage>
        <taxon>Eukaryota</taxon>
        <taxon>Viridiplantae</taxon>
        <taxon>Streptophyta</taxon>
        <taxon>Embryophyta</taxon>
        <taxon>Tracheophyta</taxon>
        <taxon>Spermatophyta</taxon>
        <taxon>Magnoliopsida</taxon>
        <taxon>Ranunculales</taxon>
        <taxon>Ranunculaceae</taxon>
        <taxon>Coptidoideae</taxon>
        <taxon>Coptis</taxon>
    </lineage>
</organism>
<accession>A0A835ID55</accession>
<evidence type="ECO:0000313" key="2">
    <source>
        <dbReference type="Proteomes" id="UP000631114"/>
    </source>
</evidence>
<keyword evidence="2" id="KW-1185">Reference proteome</keyword>
<protein>
    <submittedName>
        <fullName evidence="1">Uncharacterized protein</fullName>
    </submittedName>
</protein>
<dbReference type="Proteomes" id="UP000631114">
    <property type="component" value="Unassembled WGS sequence"/>
</dbReference>
<dbReference type="PANTHER" id="PTHR45081:SF1">
    <property type="entry name" value="EF HAND FAMILY PROTEIN, PUTATIVE, EXPRESSED-RELATED"/>
    <property type="match status" value="1"/>
</dbReference>
<reference evidence="1 2" key="1">
    <citation type="submission" date="2020-10" db="EMBL/GenBank/DDBJ databases">
        <title>The Coptis chinensis genome and diversification of protoberbering-type alkaloids.</title>
        <authorList>
            <person name="Wang B."/>
            <person name="Shu S."/>
            <person name="Song C."/>
            <person name="Liu Y."/>
        </authorList>
    </citation>
    <scope>NUCLEOTIDE SEQUENCE [LARGE SCALE GENOMIC DNA]</scope>
    <source>
        <strain evidence="1">HL-2020</strain>
        <tissue evidence="1">Leaf</tissue>
    </source>
</reference>
<dbReference type="AlphaFoldDB" id="A0A835ID55"/>
<name>A0A835ID55_9MAGN</name>
<proteinExistence type="predicted"/>
<sequence>MKVPVSYARTVGLEKYVRESALEAILHNLLHFLKPETFQGAVKAINKRVLSVLNIWESSKVDFGMLCALLAPICSGPPEQRKRTVSDALLWRYVGEGSSMVKKVDAMRYIELLRAIYLPSQSTNRTSEFYGEVDVSTVSFSKFLCHYLIIGSCFKETKSHFNLCSKFYSEGKVPSAIKSVECSFKDTLYWFADVESALMPSQGYPCLSRVQTRDEIVPVQCTGPQLVSLAPTKDASIGRGFPSAIKTHMESQHNGG</sequence>
<comment type="caution">
    <text evidence="1">The sequence shown here is derived from an EMBL/GenBank/DDBJ whole genome shotgun (WGS) entry which is preliminary data.</text>
</comment>
<dbReference type="GO" id="GO:0005886">
    <property type="term" value="C:plasma membrane"/>
    <property type="evidence" value="ECO:0007669"/>
    <property type="project" value="TreeGrafter"/>
</dbReference>
<gene>
    <name evidence="1" type="ORF">IFM89_015710</name>
</gene>